<feature type="signal peptide" evidence="1">
    <location>
        <begin position="1"/>
        <end position="18"/>
    </location>
</feature>
<organism evidence="3 4">
    <name type="scientific">Luteimonas cucumeris</name>
    <dbReference type="NCBI Taxonomy" id="985012"/>
    <lineage>
        <taxon>Bacteria</taxon>
        <taxon>Pseudomonadati</taxon>
        <taxon>Pseudomonadota</taxon>
        <taxon>Gammaproteobacteria</taxon>
        <taxon>Lysobacterales</taxon>
        <taxon>Lysobacteraceae</taxon>
        <taxon>Luteimonas</taxon>
    </lineage>
</organism>
<dbReference type="InterPro" id="IPR032710">
    <property type="entry name" value="NTF2-like_dom_sf"/>
</dbReference>
<gene>
    <name evidence="3" type="ORF">IP90_03124</name>
</gene>
<dbReference type="Proteomes" id="UP000315167">
    <property type="component" value="Unassembled WGS sequence"/>
</dbReference>
<evidence type="ECO:0000313" key="4">
    <source>
        <dbReference type="Proteomes" id="UP000315167"/>
    </source>
</evidence>
<proteinExistence type="predicted"/>
<evidence type="ECO:0000313" key="3">
    <source>
        <dbReference type="EMBL" id="TWH99385.1"/>
    </source>
</evidence>
<evidence type="ECO:0000259" key="2">
    <source>
        <dbReference type="Pfam" id="PF13474"/>
    </source>
</evidence>
<sequence length="164" mass="18826">MKSLLLIVCLFFPVFAEAFDRNPDTASVESIIAAFGASVIDKDKARFVKLFLHEDTAWQSVTGDANLRQIRRKQPDAPRVRINPKSSHLSFIDSIVADKERQEEKFRDVKIESDGDIASVWFDYSYQDGDKETNHGKEAWHLVRTDEGWKIVSVIWSVNWTPVQ</sequence>
<dbReference type="InterPro" id="IPR037401">
    <property type="entry name" value="SnoaL-like"/>
</dbReference>
<reference evidence="3 4" key="1">
    <citation type="journal article" date="2015" name="Stand. Genomic Sci.">
        <title>Genomic Encyclopedia of Bacterial and Archaeal Type Strains, Phase III: the genomes of soil and plant-associated and newly described type strains.</title>
        <authorList>
            <person name="Whitman W.B."/>
            <person name="Woyke T."/>
            <person name="Klenk H.P."/>
            <person name="Zhou Y."/>
            <person name="Lilburn T.G."/>
            <person name="Beck B.J."/>
            <person name="De Vos P."/>
            <person name="Vandamme P."/>
            <person name="Eisen J.A."/>
            <person name="Garrity G."/>
            <person name="Hugenholtz P."/>
            <person name="Kyrpides N.C."/>
        </authorList>
    </citation>
    <scope>NUCLEOTIDE SEQUENCE [LARGE SCALE GENOMIC DNA]</scope>
    <source>
        <strain evidence="3 4">CGMCC 1.10821</strain>
    </source>
</reference>
<accession>A0A562KVS2</accession>
<dbReference type="RefSeq" id="WP_144900606.1">
    <property type="nucleotide sequence ID" value="NZ_VLKN01000011.1"/>
</dbReference>
<dbReference type="AlphaFoldDB" id="A0A562KVS2"/>
<dbReference type="Gene3D" id="3.10.450.50">
    <property type="match status" value="1"/>
</dbReference>
<feature type="chain" id="PRO_5021729968" evidence="1">
    <location>
        <begin position="19"/>
        <end position="164"/>
    </location>
</feature>
<dbReference type="EMBL" id="VLKN01000011">
    <property type="protein sequence ID" value="TWH99385.1"/>
    <property type="molecule type" value="Genomic_DNA"/>
</dbReference>
<dbReference type="SUPFAM" id="SSF54427">
    <property type="entry name" value="NTF2-like"/>
    <property type="match status" value="1"/>
</dbReference>
<dbReference type="Pfam" id="PF13474">
    <property type="entry name" value="SnoaL_3"/>
    <property type="match status" value="1"/>
</dbReference>
<evidence type="ECO:0000256" key="1">
    <source>
        <dbReference type="SAM" id="SignalP"/>
    </source>
</evidence>
<keyword evidence="4" id="KW-1185">Reference proteome</keyword>
<keyword evidence="1" id="KW-0732">Signal</keyword>
<name>A0A562KVS2_9GAMM</name>
<comment type="caution">
    <text evidence="3">The sequence shown here is derived from an EMBL/GenBank/DDBJ whole genome shotgun (WGS) entry which is preliminary data.</text>
</comment>
<dbReference type="OrthoDB" id="118519at2"/>
<feature type="domain" description="SnoaL-like" evidence="2">
    <location>
        <begin position="89"/>
        <end position="157"/>
    </location>
</feature>
<protein>
    <submittedName>
        <fullName evidence="3">SnoaL-like protein</fullName>
    </submittedName>
</protein>